<evidence type="ECO:0000313" key="2">
    <source>
        <dbReference type="Proteomes" id="UP000663879"/>
    </source>
</evidence>
<dbReference type="AlphaFoldDB" id="A0A814R544"/>
<sequence>MKDIELKTKLIEYISRHINCNINDFNKSNKRVDNNLNKNKWTQATSTYLYEKKNKEKCVYKLAQETNVHSCTKSCYKSKIKNCRNGFGGNGKALVESTHFDKENNLILKTDHKYLNNFNPYIACLRCNHDIKLIVKSKNDSLASIYYIKNYVIKNGINNSSIKYDEFFDYVYRPKTCVYTAFM</sequence>
<evidence type="ECO:0000313" key="1">
    <source>
        <dbReference type="EMBL" id="CAF1129072.1"/>
    </source>
</evidence>
<reference evidence="1" key="1">
    <citation type="submission" date="2021-02" db="EMBL/GenBank/DDBJ databases">
        <authorList>
            <person name="Nowell W R."/>
        </authorList>
    </citation>
    <scope>NUCLEOTIDE SEQUENCE</scope>
    <source>
        <strain evidence="1">Ploen Becks lab</strain>
    </source>
</reference>
<proteinExistence type="predicted"/>
<keyword evidence="2" id="KW-1185">Reference proteome</keyword>
<gene>
    <name evidence="1" type="ORF">OXX778_LOCUS22390</name>
</gene>
<dbReference type="EMBL" id="CAJNOC010009443">
    <property type="protein sequence ID" value="CAF1129072.1"/>
    <property type="molecule type" value="Genomic_DNA"/>
</dbReference>
<protein>
    <submittedName>
        <fullName evidence="1">Uncharacterized protein</fullName>
    </submittedName>
</protein>
<dbReference type="Proteomes" id="UP000663879">
    <property type="component" value="Unassembled WGS sequence"/>
</dbReference>
<organism evidence="1 2">
    <name type="scientific">Brachionus calyciflorus</name>
    <dbReference type="NCBI Taxonomy" id="104777"/>
    <lineage>
        <taxon>Eukaryota</taxon>
        <taxon>Metazoa</taxon>
        <taxon>Spiralia</taxon>
        <taxon>Gnathifera</taxon>
        <taxon>Rotifera</taxon>
        <taxon>Eurotatoria</taxon>
        <taxon>Monogononta</taxon>
        <taxon>Pseudotrocha</taxon>
        <taxon>Ploima</taxon>
        <taxon>Brachionidae</taxon>
        <taxon>Brachionus</taxon>
    </lineage>
</organism>
<accession>A0A814R544</accession>
<name>A0A814R544_9BILA</name>
<dbReference type="OrthoDB" id="3267861at2759"/>
<comment type="caution">
    <text evidence="1">The sequence shown here is derived from an EMBL/GenBank/DDBJ whole genome shotgun (WGS) entry which is preliminary data.</text>
</comment>